<dbReference type="AlphaFoldDB" id="A0A9W4XUP2"/>
<evidence type="ECO:0000313" key="2">
    <source>
        <dbReference type="EMBL" id="CAI6341315.1"/>
    </source>
</evidence>
<feature type="region of interest" description="Disordered" evidence="1">
    <location>
        <begin position="28"/>
        <end position="47"/>
    </location>
</feature>
<comment type="caution">
    <text evidence="2">The sequence shown here is derived from an EMBL/GenBank/DDBJ whole genome shotgun (WGS) entry which is preliminary data.</text>
</comment>
<sequence length="66" mass="7294">MGSGTAPNVGEGTVLEKRDYHVVLTKPHVTSQRTRGETRGIPSAQGHLYSTRDVTTFIARTHIKEF</sequence>
<evidence type="ECO:0000256" key="1">
    <source>
        <dbReference type="SAM" id="MobiDB-lite"/>
    </source>
</evidence>
<reference evidence="2" key="1">
    <citation type="submission" date="2023-01" db="EMBL/GenBank/DDBJ databases">
        <authorList>
            <person name="Van Ghelder C."/>
            <person name="Rancurel C."/>
        </authorList>
    </citation>
    <scope>NUCLEOTIDE SEQUENCE</scope>
    <source>
        <strain evidence="2">CNCM I-4278</strain>
    </source>
</reference>
<protein>
    <submittedName>
        <fullName evidence="2">Uncharacterized protein</fullName>
    </submittedName>
</protein>
<dbReference type="Proteomes" id="UP001152607">
    <property type="component" value="Unassembled WGS sequence"/>
</dbReference>
<name>A0A9W4XUP2_9PLEO</name>
<dbReference type="EMBL" id="CAOQHR010000011">
    <property type="protein sequence ID" value="CAI6341315.1"/>
    <property type="molecule type" value="Genomic_DNA"/>
</dbReference>
<gene>
    <name evidence="2" type="ORF">PDIGIT_LOCUS14511</name>
</gene>
<keyword evidence="3" id="KW-1185">Reference proteome</keyword>
<accession>A0A9W4XUP2</accession>
<evidence type="ECO:0000313" key="3">
    <source>
        <dbReference type="Proteomes" id="UP001152607"/>
    </source>
</evidence>
<proteinExistence type="predicted"/>
<organism evidence="2 3">
    <name type="scientific">Periconia digitata</name>
    <dbReference type="NCBI Taxonomy" id="1303443"/>
    <lineage>
        <taxon>Eukaryota</taxon>
        <taxon>Fungi</taxon>
        <taxon>Dikarya</taxon>
        <taxon>Ascomycota</taxon>
        <taxon>Pezizomycotina</taxon>
        <taxon>Dothideomycetes</taxon>
        <taxon>Pleosporomycetidae</taxon>
        <taxon>Pleosporales</taxon>
        <taxon>Massarineae</taxon>
        <taxon>Periconiaceae</taxon>
        <taxon>Periconia</taxon>
    </lineage>
</organism>